<sequence length="482" mass="50816">MAELVELDGSGSGFPERRAPARSHQPRSERRRSPFGLEAGPVGVGPVVLVLLVGPAGAGFRGFLVSLTFLRRFTFDVGVGPAGAPGPGFRGFLVSRTFLRRFTFGAVPAAVVGLGFFVRLTFGLAVPAGVVVLGLGSLVRSSFGPLGVAVPAGAGFFFPLFLPLGTVVRTGVRCLRRLFSRRSDSAAIAAGRVTRPAPVRFGGPLTPGFLPPFLPLRPFEGAGEDGRLRPGFEPVPDEPGFVPVPVPGFVPDEPGFVPVPEPGFVPVPEPGFVPEPVPGLDPDELVFDPGPRPGFEPEDGVAPPPPPDLPEEPGVPVPFFGLGPLRIRSAARSRTAPERLPELFLVPVVGVFPPPTPGFPPPFVPEVSRAPLRPPPPPPRPPVPSEGVRPPEPPPGALLGVLDPEATGDLEPLGERNVLGAEFFPEFVRPPPPPDVRVLRPNSGPGCKRLFWRAASNPMATLSAAACCLSAMARWCSWRAFR</sequence>
<reference evidence="3 4" key="1">
    <citation type="submission" date="2018-01" db="EMBL/GenBank/DDBJ databases">
        <title>Draft genome Sequence of streptomyces globosus LZH-48.</title>
        <authorList>
            <person name="Ran K."/>
            <person name="Li Z."/>
            <person name="Wei S."/>
            <person name="Dong R."/>
        </authorList>
    </citation>
    <scope>NUCLEOTIDE SEQUENCE [LARGE SCALE GENOMIC DNA]</scope>
    <source>
        <strain evidence="3 4">LZH-48</strain>
        <plasmid evidence="3 4">unnamed1</plasmid>
    </source>
</reference>
<feature type="compositionally biased region" description="Pro residues" evidence="1">
    <location>
        <begin position="372"/>
        <end position="396"/>
    </location>
</feature>
<feature type="transmembrane region" description="Helical" evidence="2">
    <location>
        <begin position="43"/>
        <end position="64"/>
    </location>
</feature>
<dbReference type="EMBL" id="CP030863">
    <property type="protein sequence ID" value="AXE27913.1"/>
    <property type="molecule type" value="Genomic_DNA"/>
</dbReference>
<gene>
    <name evidence="3" type="ORF">C0216_30890</name>
</gene>
<proteinExistence type="predicted"/>
<accession>A0A344UAJ2</accession>
<feature type="region of interest" description="Disordered" evidence="1">
    <location>
        <begin position="363"/>
        <end position="396"/>
    </location>
</feature>
<feature type="transmembrane region" description="Helical" evidence="2">
    <location>
        <begin position="146"/>
        <end position="172"/>
    </location>
</feature>
<protein>
    <submittedName>
        <fullName evidence="3">Uncharacterized protein</fullName>
    </submittedName>
</protein>
<evidence type="ECO:0000313" key="3">
    <source>
        <dbReference type="EMBL" id="AXE27913.1"/>
    </source>
</evidence>
<name>A0A344UAJ2_9ACTN</name>
<feature type="region of interest" description="Disordered" evidence="1">
    <location>
        <begin position="289"/>
        <end position="310"/>
    </location>
</feature>
<feature type="region of interest" description="Disordered" evidence="1">
    <location>
        <begin position="1"/>
        <end position="35"/>
    </location>
</feature>
<dbReference type="Proteomes" id="UP000252004">
    <property type="component" value="Plasmid unnamed1"/>
</dbReference>
<dbReference type="PRINTS" id="PR01217">
    <property type="entry name" value="PRICHEXTENSN"/>
</dbReference>
<evidence type="ECO:0000256" key="2">
    <source>
        <dbReference type="SAM" id="Phobius"/>
    </source>
</evidence>
<keyword evidence="4" id="KW-1185">Reference proteome</keyword>
<keyword evidence="2" id="KW-1133">Transmembrane helix</keyword>
<dbReference type="AlphaFoldDB" id="A0A344UAJ2"/>
<feature type="transmembrane region" description="Helical" evidence="2">
    <location>
        <begin position="102"/>
        <end position="126"/>
    </location>
</feature>
<keyword evidence="2" id="KW-0812">Transmembrane</keyword>
<evidence type="ECO:0000256" key="1">
    <source>
        <dbReference type="SAM" id="MobiDB-lite"/>
    </source>
</evidence>
<keyword evidence="3" id="KW-0614">Plasmid</keyword>
<geneLocation type="plasmid" evidence="3 4">
    <name>unnamed1</name>
</geneLocation>
<evidence type="ECO:0000313" key="4">
    <source>
        <dbReference type="Proteomes" id="UP000252004"/>
    </source>
</evidence>
<dbReference type="KEGG" id="sgz:C0216_30890"/>
<keyword evidence="2" id="KW-0472">Membrane</keyword>
<organism evidence="3 4">
    <name type="scientific">Streptomyces globosus</name>
    <dbReference type="NCBI Taxonomy" id="68209"/>
    <lineage>
        <taxon>Bacteria</taxon>
        <taxon>Bacillati</taxon>
        <taxon>Actinomycetota</taxon>
        <taxon>Actinomycetes</taxon>
        <taxon>Kitasatosporales</taxon>
        <taxon>Streptomycetaceae</taxon>
        <taxon>Streptomyces</taxon>
    </lineage>
</organism>